<dbReference type="PANTHER" id="PTHR11496:SF102">
    <property type="entry name" value="ALCOHOL DEHYDROGENASE 4"/>
    <property type="match status" value="1"/>
</dbReference>
<dbReference type="EMBL" id="RBIE01000001">
    <property type="protein sequence ID" value="RKQ63767.1"/>
    <property type="molecule type" value="Genomic_DNA"/>
</dbReference>
<keyword evidence="8" id="KW-1185">Reference proteome</keyword>
<dbReference type="InterPro" id="IPR056798">
    <property type="entry name" value="ADH_Fe_C"/>
</dbReference>
<organism evidence="7 8">
    <name type="scientific">Thermovibrio guaymasensis</name>
    <dbReference type="NCBI Taxonomy" id="240167"/>
    <lineage>
        <taxon>Bacteria</taxon>
        <taxon>Pseudomonadati</taxon>
        <taxon>Aquificota</taxon>
        <taxon>Aquificia</taxon>
        <taxon>Desulfurobacteriales</taxon>
        <taxon>Desulfurobacteriaceae</taxon>
        <taxon>Thermovibrio</taxon>
    </lineage>
</organism>
<dbReference type="OrthoDB" id="9804734at2"/>
<dbReference type="InterPro" id="IPR039697">
    <property type="entry name" value="Alcohol_dehydrogenase_Fe"/>
</dbReference>
<gene>
    <name evidence="7" type="ORF">C7457_0648</name>
</gene>
<dbReference type="AlphaFoldDB" id="A0A420W8X9"/>
<dbReference type="GO" id="GO:0046872">
    <property type="term" value="F:metal ion binding"/>
    <property type="evidence" value="ECO:0007669"/>
    <property type="project" value="InterPro"/>
</dbReference>
<evidence type="ECO:0000259" key="5">
    <source>
        <dbReference type="Pfam" id="PF00465"/>
    </source>
</evidence>
<evidence type="ECO:0000313" key="7">
    <source>
        <dbReference type="EMBL" id="RKQ63767.1"/>
    </source>
</evidence>
<dbReference type="InterPro" id="IPR001670">
    <property type="entry name" value="ADH_Fe/GldA"/>
</dbReference>
<evidence type="ECO:0000259" key="6">
    <source>
        <dbReference type="Pfam" id="PF25137"/>
    </source>
</evidence>
<keyword evidence="4" id="KW-0520">NAD</keyword>
<comment type="cofactor">
    <cofactor evidence="1">
        <name>Fe cation</name>
        <dbReference type="ChEBI" id="CHEBI:24875"/>
    </cofactor>
</comment>
<reference evidence="7 8" key="1">
    <citation type="submission" date="2018-10" db="EMBL/GenBank/DDBJ databases">
        <title>Genomic Encyclopedia of Type Strains, Phase IV (KMG-IV): sequencing the most valuable type-strain genomes for metagenomic binning, comparative biology and taxonomic classification.</title>
        <authorList>
            <person name="Goeker M."/>
        </authorList>
    </citation>
    <scope>NUCLEOTIDE SEQUENCE [LARGE SCALE GENOMIC DNA]</scope>
    <source>
        <strain evidence="7 8">DSM 15521</strain>
    </source>
</reference>
<evidence type="ECO:0000313" key="8">
    <source>
        <dbReference type="Proteomes" id="UP000280881"/>
    </source>
</evidence>
<evidence type="ECO:0000256" key="3">
    <source>
        <dbReference type="ARBA" id="ARBA00023002"/>
    </source>
</evidence>
<dbReference type="PROSITE" id="PS00913">
    <property type="entry name" value="ADH_IRON_1"/>
    <property type="match status" value="1"/>
</dbReference>
<dbReference type="Pfam" id="PF25137">
    <property type="entry name" value="ADH_Fe_C"/>
    <property type="match status" value="1"/>
</dbReference>
<dbReference type="Gene3D" id="1.20.1090.10">
    <property type="entry name" value="Dehydroquinate synthase-like - alpha domain"/>
    <property type="match status" value="1"/>
</dbReference>
<dbReference type="SUPFAM" id="SSF56796">
    <property type="entry name" value="Dehydroquinate synthase-like"/>
    <property type="match status" value="1"/>
</dbReference>
<dbReference type="InterPro" id="IPR018211">
    <property type="entry name" value="ADH_Fe_CS"/>
</dbReference>
<comment type="similarity">
    <text evidence="2">Belongs to the iron-containing alcohol dehydrogenase family.</text>
</comment>
<dbReference type="FunFam" id="3.40.50.1970:FF:000003">
    <property type="entry name" value="Alcohol dehydrogenase, iron-containing"/>
    <property type="match status" value="1"/>
</dbReference>
<comment type="caution">
    <text evidence="7">The sequence shown here is derived from an EMBL/GenBank/DDBJ whole genome shotgun (WGS) entry which is preliminary data.</text>
</comment>
<accession>A0A420W8X9</accession>
<dbReference type="GO" id="GO:0004022">
    <property type="term" value="F:alcohol dehydrogenase (NAD+) activity"/>
    <property type="evidence" value="ECO:0007669"/>
    <property type="project" value="TreeGrafter"/>
</dbReference>
<protein>
    <submittedName>
        <fullName evidence="7">Alcohol dehydrogenase class IV</fullName>
    </submittedName>
</protein>
<dbReference type="Gene3D" id="3.40.50.1970">
    <property type="match status" value="1"/>
</dbReference>
<dbReference type="CDD" id="cd08551">
    <property type="entry name" value="Fe-ADH"/>
    <property type="match status" value="1"/>
</dbReference>
<dbReference type="PANTHER" id="PTHR11496">
    <property type="entry name" value="ALCOHOL DEHYDROGENASE"/>
    <property type="match status" value="1"/>
</dbReference>
<sequence>MPFEKYHIPTRVVFGNGALKKLEEEVNFLRLNPERTAVICSPSAISNGYVKQVEENIKGEIKIFSNVKQEPTVENALEILEEVKEFSPTLIIAIGGGSPLDVAKAVSVMLTNEGKLEEYIGVPEGFKKLGIPLVAVPTTSGSGSEVTPYAVLTDKERMKKAPLISHYLFPTLAVDDPTLTLSMPRSVTVNTGVDAFTHTVESLLSKRARIISKLYSLKGAELIFKNLPRAAGNPADLVAREGVMKGSLLGGMAISLAGAGLVHTLAHILGVLKKVPHGLANGVFLVSVLKFYGLSVKEEIEELGKHLGINGDYRKVIEGLEEWLEFLGIPSSLKDLGVEKSDIAFFVEKCMEKKFLMGNLPKIPSEREIRGILQTLV</sequence>
<dbReference type="Pfam" id="PF00465">
    <property type="entry name" value="Fe-ADH"/>
    <property type="match status" value="1"/>
</dbReference>
<dbReference type="RefSeq" id="WP_121170001.1">
    <property type="nucleotide sequence ID" value="NZ_RBIE01000001.1"/>
</dbReference>
<keyword evidence="3" id="KW-0560">Oxidoreductase</keyword>
<feature type="domain" description="Fe-containing alcohol dehydrogenase-like C-terminal" evidence="6">
    <location>
        <begin position="188"/>
        <end position="375"/>
    </location>
</feature>
<feature type="domain" description="Alcohol dehydrogenase iron-type/glycerol dehydrogenase GldA" evidence="5">
    <location>
        <begin position="9"/>
        <end position="177"/>
    </location>
</feature>
<evidence type="ECO:0000256" key="2">
    <source>
        <dbReference type="ARBA" id="ARBA00007358"/>
    </source>
</evidence>
<evidence type="ECO:0000256" key="1">
    <source>
        <dbReference type="ARBA" id="ARBA00001962"/>
    </source>
</evidence>
<evidence type="ECO:0000256" key="4">
    <source>
        <dbReference type="ARBA" id="ARBA00023027"/>
    </source>
</evidence>
<name>A0A420W8X9_9BACT</name>
<proteinExistence type="inferred from homology"/>
<dbReference type="Proteomes" id="UP000280881">
    <property type="component" value="Unassembled WGS sequence"/>
</dbReference>